<dbReference type="EMBL" id="JABSTV010000651">
    <property type="protein sequence ID" value="KAH7985918.1"/>
    <property type="molecule type" value="Genomic_DNA"/>
</dbReference>
<dbReference type="GO" id="GO:0032259">
    <property type="term" value="P:methylation"/>
    <property type="evidence" value="ECO:0007669"/>
    <property type="project" value="UniProtKB-KW"/>
</dbReference>
<evidence type="ECO:0000259" key="3">
    <source>
        <dbReference type="Pfam" id="PF13649"/>
    </source>
</evidence>
<evidence type="ECO:0000313" key="5">
    <source>
        <dbReference type="Proteomes" id="UP000821837"/>
    </source>
</evidence>
<protein>
    <recommendedName>
        <fullName evidence="3">Methyltransferase domain-containing protein</fullName>
    </recommendedName>
</protein>
<dbReference type="InterPro" id="IPR041698">
    <property type="entry name" value="Methyltransf_25"/>
</dbReference>
<organism evidence="4 5">
    <name type="scientific">Rhipicephalus sanguineus</name>
    <name type="common">Brown dog tick</name>
    <name type="synonym">Ixodes sanguineus</name>
    <dbReference type="NCBI Taxonomy" id="34632"/>
    <lineage>
        <taxon>Eukaryota</taxon>
        <taxon>Metazoa</taxon>
        <taxon>Ecdysozoa</taxon>
        <taxon>Arthropoda</taxon>
        <taxon>Chelicerata</taxon>
        <taxon>Arachnida</taxon>
        <taxon>Acari</taxon>
        <taxon>Parasitiformes</taxon>
        <taxon>Ixodida</taxon>
        <taxon>Ixodoidea</taxon>
        <taxon>Ixodidae</taxon>
        <taxon>Rhipicephalinae</taxon>
        <taxon>Rhipicephalus</taxon>
        <taxon>Rhipicephalus</taxon>
    </lineage>
</organism>
<proteinExistence type="predicted"/>
<evidence type="ECO:0000313" key="4">
    <source>
        <dbReference type="EMBL" id="KAH7985918.1"/>
    </source>
</evidence>
<dbReference type="PANTHER" id="PTHR43861">
    <property type="entry name" value="TRANS-ACONITATE 2-METHYLTRANSFERASE-RELATED"/>
    <property type="match status" value="1"/>
</dbReference>
<dbReference type="Proteomes" id="UP000821837">
    <property type="component" value="Unassembled WGS sequence"/>
</dbReference>
<dbReference type="VEuPathDB" id="VectorBase:RSAN_048810"/>
<dbReference type="CDD" id="cd02440">
    <property type="entry name" value="AdoMet_MTases"/>
    <property type="match status" value="1"/>
</dbReference>
<keyword evidence="5" id="KW-1185">Reference proteome</keyword>
<dbReference type="Pfam" id="PF13649">
    <property type="entry name" value="Methyltransf_25"/>
    <property type="match status" value="1"/>
</dbReference>
<gene>
    <name evidence="4" type="ORF">HPB52_025304</name>
</gene>
<dbReference type="GO" id="GO:0008168">
    <property type="term" value="F:methyltransferase activity"/>
    <property type="evidence" value="ECO:0007669"/>
    <property type="project" value="UniProtKB-KW"/>
</dbReference>
<dbReference type="InterPro" id="IPR029063">
    <property type="entry name" value="SAM-dependent_MTases_sf"/>
</dbReference>
<evidence type="ECO:0000256" key="2">
    <source>
        <dbReference type="ARBA" id="ARBA00022679"/>
    </source>
</evidence>
<comment type="caution">
    <text evidence="4">The sequence shown here is derived from an EMBL/GenBank/DDBJ whole genome shotgun (WGS) entry which is preliminary data.</text>
</comment>
<reference evidence="4" key="2">
    <citation type="submission" date="2021-09" db="EMBL/GenBank/DDBJ databases">
        <authorList>
            <person name="Jia N."/>
            <person name="Wang J."/>
            <person name="Shi W."/>
            <person name="Du L."/>
            <person name="Sun Y."/>
            <person name="Zhan W."/>
            <person name="Jiang J."/>
            <person name="Wang Q."/>
            <person name="Zhang B."/>
            <person name="Ji P."/>
            <person name="Sakyi L.B."/>
            <person name="Cui X."/>
            <person name="Yuan T."/>
            <person name="Jiang B."/>
            <person name="Yang W."/>
            <person name="Lam T.T.-Y."/>
            <person name="Chang Q."/>
            <person name="Ding S."/>
            <person name="Wang X."/>
            <person name="Zhu J."/>
            <person name="Ruan X."/>
            <person name="Zhao L."/>
            <person name="Wei J."/>
            <person name="Que T."/>
            <person name="Du C."/>
            <person name="Cheng J."/>
            <person name="Dai P."/>
            <person name="Han X."/>
            <person name="Huang E."/>
            <person name="Gao Y."/>
            <person name="Liu J."/>
            <person name="Shao H."/>
            <person name="Ye R."/>
            <person name="Li L."/>
            <person name="Wei W."/>
            <person name="Wang X."/>
            <person name="Wang C."/>
            <person name="Huo Q."/>
            <person name="Li W."/>
            <person name="Guo W."/>
            <person name="Chen H."/>
            <person name="Chen S."/>
            <person name="Zhou L."/>
            <person name="Zhou L."/>
            <person name="Ni X."/>
            <person name="Tian J."/>
            <person name="Zhou Y."/>
            <person name="Sheng Y."/>
            <person name="Liu T."/>
            <person name="Pan Y."/>
            <person name="Xia L."/>
            <person name="Li J."/>
            <person name="Zhao F."/>
            <person name="Cao W."/>
        </authorList>
    </citation>
    <scope>NUCLEOTIDE SEQUENCE</scope>
    <source>
        <strain evidence="4">Rsan-2018</strain>
        <tissue evidence="4">Larvae</tissue>
    </source>
</reference>
<keyword evidence="1" id="KW-0489">Methyltransferase</keyword>
<dbReference type="Gene3D" id="3.40.50.150">
    <property type="entry name" value="Vaccinia Virus protein VP39"/>
    <property type="match status" value="1"/>
</dbReference>
<name>A0A9D4TD92_RHISA</name>
<dbReference type="AlphaFoldDB" id="A0A9D4TD92"/>
<reference evidence="4" key="1">
    <citation type="journal article" date="2020" name="Cell">
        <title>Large-Scale Comparative Analyses of Tick Genomes Elucidate Their Genetic Diversity and Vector Capacities.</title>
        <authorList>
            <consortium name="Tick Genome and Microbiome Consortium (TIGMIC)"/>
            <person name="Jia N."/>
            <person name="Wang J."/>
            <person name="Shi W."/>
            <person name="Du L."/>
            <person name="Sun Y."/>
            <person name="Zhan W."/>
            <person name="Jiang J.F."/>
            <person name="Wang Q."/>
            <person name="Zhang B."/>
            <person name="Ji P."/>
            <person name="Bell-Sakyi L."/>
            <person name="Cui X.M."/>
            <person name="Yuan T.T."/>
            <person name="Jiang B.G."/>
            <person name="Yang W.F."/>
            <person name="Lam T.T."/>
            <person name="Chang Q.C."/>
            <person name="Ding S.J."/>
            <person name="Wang X.J."/>
            <person name="Zhu J.G."/>
            <person name="Ruan X.D."/>
            <person name="Zhao L."/>
            <person name="Wei J.T."/>
            <person name="Ye R.Z."/>
            <person name="Que T.C."/>
            <person name="Du C.H."/>
            <person name="Zhou Y.H."/>
            <person name="Cheng J.X."/>
            <person name="Dai P.F."/>
            <person name="Guo W.B."/>
            <person name="Han X.H."/>
            <person name="Huang E.J."/>
            <person name="Li L.F."/>
            <person name="Wei W."/>
            <person name="Gao Y.C."/>
            <person name="Liu J.Z."/>
            <person name="Shao H.Z."/>
            <person name="Wang X."/>
            <person name="Wang C.C."/>
            <person name="Yang T.C."/>
            <person name="Huo Q.B."/>
            <person name="Li W."/>
            <person name="Chen H.Y."/>
            <person name="Chen S.E."/>
            <person name="Zhou L.G."/>
            <person name="Ni X.B."/>
            <person name="Tian J.H."/>
            <person name="Sheng Y."/>
            <person name="Liu T."/>
            <person name="Pan Y.S."/>
            <person name="Xia L.Y."/>
            <person name="Li J."/>
            <person name="Zhao F."/>
            <person name="Cao W.C."/>
        </authorList>
    </citation>
    <scope>NUCLEOTIDE SEQUENCE</scope>
    <source>
        <strain evidence="4">Rsan-2018</strain>
    </source>
</reference>
<dbReference type="PANTHER" id="PTHR43861:SF1">
    <property type="entry name" value="TRANS-ACONITATE 2-METHYLTRANSFERASE"/>
    <property type="match status" value="1"/>
</dbReference>
<feature type="domain" description="Methyltransferase" evidence="3">
    <location>
        <begin position="54"/>
        <end position="151"/>
    </location>
</feature>
<evidence type="ECO:0000256" key="1">
    <source>
        <dbReference type="ARBA" id="ARBA00022603"/>
    </source>
</evidence>
<dbReference type="SUPFAM" id="SSF53335">
    <property type="entry name" value="S-adenosyl-L-methionine-dependent methyltransferases"/>
    <property type="match status" value="1"/>
</dbReference>
<accession>A0A9D4TD92</accession>
<keyword evidence="2" id="KW-0808">Transferase</keyword>
<sequence length="195" mass="22441">MTLSNLSKGSYEDTRCDPGFYARNNEDQRHLNLKALDMVEKDLEHRYDRTLHFLDLGCGTGDFTCQCLLPRCPPCASIVAVDCSEEMLSYARQTFSHPRIQYDRLDISGNVADFAAKYGTFDRIYSFFCLNWVRDQHQAMKNVSSLLSSGGECVLVFPAWSRSRVPWTKLARLDRWRRHKEPGQRSPLKNYAGDS</sequence>